<feature type="transmembrane region" description="Helical" evidence="1">
    <location>
        <begin position="12"/>
        <end position="34"/>
    </location>
</feature>
<keyword evidence="1" id="KW-0472">Membrane</keyword>
<dbReference type="EMBL" id="OV696703">
    <property type="protein sequence ID" value="CAH1250156.1"/>
    <property type="molecule type" value="Genomic_DNA"/>
</dbReference>
<feature type="domain" description="Protein-arginine deiminase (PAD) central" evidence="3">
    <location>
        <begin position="166"/>
        <end position="327"/>
    </location>
</feature>
<keyword evidence="1" id="KW-0812">Transmembrane</keyword>
<feature type="domain" description="Protein-arginine deiminase C-terminal" evidence="2">
    <location>
        <begin position="335"/>
        <end position="740"/>
    </location>
</feature>
<evidence type="ECO:0000313" key="4">
    <source>
        <dbReference type="EMBL" id="CAH1250156.1"/>
    </source>
</evidence>
<reference evidence="4" key="1">
    <citation type="submission" date="2022-01" db="EMBL/GenBank/DDBJ databases">
        <authorList>
            <person name="Braso-Vives M."/>
        </authorList>
    </citation>
    <scope>NUCLEOTIDE SEQUENCE</scope>
</reference>
<dbReference type="Proteomes" id="UP000838412">
    <property type="component" value="Chromosome 18"/>
</dbReference>
<dbReference type="GO" id="GO:0004668">
    <property type="term" value="F:protein-arginine deiminase activity"/>
    <property type="evidence" value="ECO:0007669"/>
    <property type="project" value="InterPro"/>
</dbReference>
<organism evidence="4 5">
    <name type="scientific">Branchiostoma lanceolatum</name>
    <name type="common">Common lancelet</name>
    <name type="synonym">Amphioxus lanceolatum</name>
    <dbReference type="NCBI Taxonomy" id="7740"/>
    <lineage>
        <taxon>Eukaryota</taxon>
        <taxon>Metazoa</taxon>
        <taxon>Chordata</taxon>
        <taxon>Cephalochordata</taxon>
        <taxon>Leptocardii</taxon>
        <taxon>Amphioxiformes</taxon>
        <taxon>Branchiostomatidae</taxon>
        <taxon>Branchiostoma</taxon>
    </lineage>
</organism>
<dbReference type="InterPro" id="IPR036556">
    <property type="entry name" value="PAD_central_sf"/>
</dbReference>
<dbReference type="InterPro" id="IPR004303">
    <property type="entry name" value="PAD"/>
</dbReference>
<dbReference type="AlphaFoldDB" id="A0A8J9Z951"/>
<dbReference type="FunFam" id="2.60.40.1700:FF:000001">
    <property type="entry name" value="Protein-arginine deiminase type-2"/>
    <property type="match status" value="1"/>
</dbReference>
<dbReference type="PANTHER" id="PTHR10837">
    <property type="entry name" value="PEPTIDYLARGININE DEIMINASE"/>
    <property type="match status" value="1"/>
</dbReference>
<evidence type="ECO:0000313" key="5">
    <source>
        <dbReference type="Proteomes" id="UP000838412"/>
    </source>
</evidence>
<dbReference type="Pfam" id="PF08527">
    <property type="entry name" value="PAD_M"/>
    <property type="match status" value="1"/>
</dbReference>
<dbReference type="Gene3D" id="2.60.40.1700">
    <property type="entry name" value="Protein-arginine deiminase, central domain"/>
    <property type="match status" value="1"/>
</dbReference>
<dbReference type="Gene3D" id="3.75.10.10">
    <property type="entry name" value="L-arginine/glycine Amidinotransferase, Chain A"/>
    <property type="match status" value="1"/>
</dbReference>
<dbReference type="GO" id="GO:0005509">
    <property type="term" value="F:calcium ion binding"/>
    <property type="evidence" value="ECO:0007669"/>
    <property type="project" value="InterPro"/>
</dbReference>
<dbReference type="GO" id="GO:0005737">
    <property type="term" value="C:cytoplasm"/>
    <property type="evidence" value="ECO:0007669"/>
    <property type="project" value="InterPro"/>
</dbReference>
<name>A0A8J9Z951_BRALA</name>
<proteinExistence type="predicted"/>
<sequence length="743" mass="82353">MRLTLVESVLLLVWFGNVVLLVFLTFNMAAIPVMPRAGDMVKPSLASVELAEVAIPRPVIPEVSGTGRWVILNMGETVYEVAIVGQHLSVDIRTEKGHKVSLVTPYYMTNKVNVTSGVLHDGTAATIVYCRLPSVKANNELIAFEILDDAGRHVGSATLVLTVYQLSLHVDADRDGSIDEETSSKSQWKWGPGGTGAILLVNNDNDDVTIDKYPDNRNGVVDGETDLRDMSPMTVRMRGPTALPKEYVVWLHTSSEDAQRIGIFHLTDEGPSGSNIHHVIGPTAGNMAELDWKVNPTDNAMTYNFAVEALQYPDMHFDGEVSVHLSLRKGAGKPLFEEMVVFRVAPWIMTPTTLPTQEVFVSGVVEPEENARFVRDLQQLTTRAGVRLTIAAPAQNGGDRWMQNEVEVGYSEAPGRAAMPVAFSSPRYGGLQPFPRRKMLGPDFGYFSHYHLGEEPNSLDSFGNLEVSPPVKVNGVDYPLGRILVGSSSARGNPGRRMMDTLLNFLRAQRVQPPVLLYSDWLEVGHVDEFMTFVPATNGKGFRMLLSSPDACYRILERLRDDGHGDAVLFQGKRRQSKSQLSHWDTSHGFSLKESAAVTVNNLLEDSSVRKQNALYQSYINENREILKKELGLTEEDIVDLPQLYREVTEPNADTPGRAAAAFPNLVNMLVLGKFLGIPKPFGPIINGACAFEQHVTSLLEPLGLTCDFLDDWYSYHVFLGEVHCGTQTRRQPFAFKWWEMAI</sequence>
<accession>A0A8J9Z951</accession>
<dbReference type="SUPFAM" id="SSF55909">
    <property type="entry name" value="Pentein"/>
    <property type="match status" value="1"/>
</dbReference>
<dbReference type="InterPro" id="IPR013733">
    <property type="entry name" value="Prot_Arg_deaminase_cen_dom"/>
</dbReference>
<dbReference type="OrthoDB" id="5102063at2759"/>
<dbReference type="SUPFAM" id="SSF110083">
    <property type="entry name" value="Peptidylarginine deiminase Pad4, middle domain"/>
    <property type="match status" value="1"/>
</dbReference>
<protein>
    <submittedName>
        <fullName evidence="4">PADI3 protein</fullName>
    </submittedName>
</protein>
<dbReference type="Pfam" id="PF03068">
    <property type="entry name" value="PAD"/>
    <property type="match status" value="1"/>
</dbReference>
<dbReference type="PANTHER" id="PTHR10837:SF8">
    <property type="entry name" value="PROTEIN-ARGININE DEIMINASE"/>
    <property type="match status" value="1"/>
</dbReference>
<evidence type="ECO:0000259" key="3">
    <source>
        <dbReference type="Pfam" id="PF08527"/>
    </source>
</evidence>
<keyword evidence="1" id="KW-1133">Transmembrane helix</keyword>
<evidence type="ECO:0000259" key="2">
    <source>
        <dbReference type="Pfam" id="PF03068"/>
    </source>
</evidence>
<dbReference type="InterPro" id="IPR013530">
    <property type="entry name" value="PAD_C"/>
</dbReference>
<evidence type="ECO:0000256" key="1">
    <source>
        <dbReference type="SAM" id="Phobius"/>
    </source>
</evidence>
<gene>
    <name evidence="4" type="primary">PADI3</name>
    <name evidence="4" type="ORF">BLAG_LOCUS11007</name>
</gene>
<keyword evidence="5" id="KW-1185">Reference proteome</keyword>